<keyword evidence="2" id="KW-1185">Reference proteome</keyword>
<dbReference type="Proteomes" id="UP000218807">
    <property type="component" value="Unassembled WGS sequence"/>
</dbReference>
<accession>A0A2A5L0G5</accession>
<reference evidence="1 2" key="1">
    <citation type="submission" date="2017-09" db="EMBL/GenBank/DDBJ databases">
        <title>Comparative genomics of rhizobia isolated from Phaseolus vulgaris in China.</title>
        <authorList>
            <person name="Tong W."/>
        </authorList>
    </citation>
    <scope>NUCLEOTIDE SEQUENCE [LARGE SCALE GENOMIC DNA]</scope>
    <source>
        <strain evidence="1 2">L101</strain>
    </source>
</reference>
<protein>
    <submittedName>
        <fullName evidence="1">Uncharacterized protein</fullName>
    </submittedName>
</protein>
<evidence type="ECO:0000313" key="2">
    <source>
        <dbReference type="Proteomes" id="UP000218807"/>
    </source>
</evidence>
<name>A0A2A5L0G5_9HYPH</name>
<dbReference type="RefSeq" id="WP_096761774.1">
    <property type="nucleotide sequence ID" value="NZ_NXDM01000001.1"/>
</dbReference>
<sequence length="81" mass="9780">MSEADKKRILERLTNMRGDILAKIRPREARNETETPPERPYVFLRQRMEKPGKIMQGIPEFLEWVWLVTFAVFRVVRFFGR</sequence>
<evidence type="ECO:0000313" key="1">
    <source>
        <dbReference type="EMBL" id="PCK82733.1"/>
    </source>
</evidence>
<gene>
    <name evidence="1" type="ORF">CPT34_00125</name>
</gene>
<proteinExistence type="predicted"/>
<dbReference type="EMBL" id="NXDM01000001">
    <property type="protein sequence ID" value="PCK82733.1"/>
    <property type="molecule type" value="Genomic_DNA"/>
</dbReference>
<comment type="caution">
    <text evidence="1">The sequence shown here is derived from an EMBL/GenBank/DDBJ whole genome shotgun (WGS) entry which is preliminary data.</text>
</comment>
<organism evidence="1 2">
    <name type="scientific">Rhizobium sophoriradicis</name>
    <dbReference type="NCBI Taxonomy" id="1535245"/>
    <lineage>
        <taxon>Bacteria</taxon>
        <taxon>Pseudomonadati</taxon>
        <taxon>Pseudomonadota</taxon>
        <taxon>Alphaproteobacteria</taxon>
        <taxon>Hyphomicrobiales</taxon>
        <taxon>Rhizobiaceae</taxon>
        <taxon>Rhizobium/Agrobacterium group</taxon>
        <taxon>Rhizobium</taxon>
    </lineage>
</organism>
<dbReference type="AlphaFoldDB" id="A0A2A5L0G5"/>